<dbReference type="InterPro" id="IPR025420">
    <property type="entry name" value="DUF4143"/>
</dbReference>
<dbReference type="PANTHER" id="PTHR43566:SF2">
    <property type="entry name" value="DUF4143 DOMAIN-CONTAINING PROTEIN"/>
    <property type="match status" value="1"/>
</dbReference>
<dbReference type="SUPFAM" id="SSF52980">
    <property type="entry name" value="Restriction endonuclease-like"/>
    <property type="match status" value="1"/>
</dbReference>
<dbReference type="AlphaFoldDB" id="A0A9D9DIL7"/>
<evidence type="ECO:0000259" key="2">
    <source>
        <dbReference type="Pfam" id="PF13635"/>
    </source>
</evidence>
<dbReference type="Proteomes" id="UP000823613">
    <property type="component" value="Unassembled WGS sequence"/>
</dbReference>
<keyword evidence="3" id="KW-0067">ATP-binding</keyword>
<keyword evidence="3" id="KW-0547">Nucleotide-binding</keyword>
<dbReference type="InterPro" id="IPR041682">
    <property type="entry name" value="AAA_14"/>
</dbReference>
<organism evidence="3 4">
    <name type="scientific">Candidatus Onthovivens merdipullorum</name>
    <dbReference type="NCBI Taxonomy" id="2840889"/>
    <lineage>
        <taxon>Bacteria</taxon>
        <taxon>Bacillati</taxon>
        <taxon>Bacillota</taxon>
        <taxon>Bacilli</taxon>
        <taxon>Bacillales</taxon>
        <taxon>Candidatus Onthovivens</taxon>
    </lineage>
</organism>
<name>A0A9D9DIL7_9BACL</name>
<dbReference type="Gene3D" id="3.40.1350.10">
    <property type="match status" value="1"/>
</dbReference>
<reference evidence="3" key="2">
    <citation type="journal article" date="2021" name="PeerJ">
        <title>Extensive microbial diversity within the chicken gut microbiome revealed by metagenomics and culture.</title>
        <authorList>
            <person name="Gilroy R."/>
            <person name="Ravi A."/>
            <person name="Getino M."/>
            <person name="Pursley I."/>
            <person name="Horton D.L."/>
            <person name="Alikhan N.F."/>
            <person name="Baker D."/>
            <person name="Gharbi K."/>
            <person name="Hall N."/>
            <person name="Watson M."/>
            <person name="Adriaenssens E.M."/>
            <person name="Foster-Nyarko E."/>
            <person name="Jarju S."/>
            <person name="Secka A."/>
            <person name="Antonio M."/>
            <person name="Oren A."/>
            <person name="Chaudhuri R.R."/>
            <person name="La Ragione R."/>
            <person name="Hildebrand F."/>
            <person name="Pallen M.J."/>
        </authorList>
    </citation>
    <scope>NUCLEOTIDE SEQUENCE</scope>
    <source>
        <strain evidence="3">11159</strain>
    </source>
</reference>
<feature type="domain" description="DUF4143" evidence="2">
    <location>
        <begin position="201"/>
        <end position="361"/>
    </location>
</feature>
<comment type="caution">
    <text evidence="3">The sequence shown here is derived from an EMBL/GenBank/DDBJ whole genome shotgun (WGS) entry which is preliminary data.</text>
</comment>
<dbReference type="SUPFAM" id="SSF52540">
    <property type="entry name" value="P-loop containing nucleoside triphosphate hydrolases"/>
    <property type="match status" value="1"/>
</dbReference>
<dbReference type="PANTHER" id="PTHR43566">
    <property type="entry name" value="CONSERVED PROTEIN"/>
    <property type="match status" value="1"/>
</dbReference>
<dbReference type="EMBL" id="JADIMY010000104">
    <property type="protein sequence ID" value="MBO8427916.1"/>
    <property type="molecule type" value="Genomic_DNA"/>
</dbReference>
<evidence type="ECO:0000313" key="4">
    <source>
        <dbReference type="Proteomes" id="UP000823613"/>
    </source>
</evidence>
<protein>
    <submittedName>
        <fullName evidence="3">ATP-binding protein</fullName>
    </submittedName>
</protein>
<accession>A0A9D9DIL7</accession>
<sequence length="409" mass="47514">MIKRTIFKEIEKSVKSRPITLITGARQVGKSTIASLFIEKGFSYISLDNSRNRELAQRDPYLFLELNKWPLIIDEVQKAPELFDAIEAKVNEEKLKNINNYGMYILTGSQMFRLMKNVSESMAGRVSIIHMLPLSRSEILNRDEILFNFDINKIEERARENPFNINDVFKDIVNGYFPEIYSNQSLNPERFFSDYVETYIERDINEIINIKDKFLFRKFMELLASLTGEELIYDNLSKLIGVDLKTIKSWISVLLAQDIIYLLEPYNEFSITKRIVKRPKIYFNDTGLACFLAKVNDPNVLSSSFLSGRFMETFIINELRKSYINNGKNPNFYYYRDNNMNEIDLIIINAGKIHLIECKSGMSYNLKAIKSFKQLDNTNYQKSTSGIICNTDSVYPLDKDVYVIPLSGI</sequence>
<reference evidence="3" key="1">
    <citation type="submission" date="2020-10" db="EMBL/GenBank/DDBJ databases">
        <authorList>
            <person name="Gilroy R."/>
        </authorList>
    </citation>
    <scope>NUCLEOTIDE SEQUENCE</scope>
    <source>
        <strain evidence="3">11159</strain>
    </source>
</reference>
<dbReference type="GO" id="GO:0005524">
    <property type="term" value="F:ATP binding"/>
    <property type="evidence" value="ECO:0007669"/>
    <property type="project" value="UniProtKB-KW"/>
</dbReference>
<dbReference type="Pfam" id="PF13173">
    <property type="entry name" value="AAA_14"/>
    <property type="match status" value="1"/>
</dbReference>
<dbReference type="InterPro" id="IPR027417">
    <property type="entry name" value="P-loop_NTPase"/>
</dbReference>
<dbReference type="GO" id="GO:0003676">
    <property type="term" value="F:nucleic acid binding"/>
    <property type="evidence" value="ECO:0007669"/>
    <property type="project" value="InterPro"/>
</dbReference>
<dbReference type="InterPro" id="IPR011856">
    <property type="entry name" value="tRNA_endonuc-like_dom_sf"/>
</dbReference>
<evidence type="ECO:0000313" key="3">
    <source>
        <dbReference type="EMBL" id="MBO8427916.1"/>
    </source>
</evidence>
<evidence type="ECO:0000259" key="1">
    <source>
        <dbReference type="Pfam" id="PF13173"/>
    </source>
</evidence>
<proteinExistence type="predicted"/>
<feature type="domain" description="AAA" evidence="1">
    <location>
        <begin position="17"/>
        <end position="140"/>
    </location>
</feature>
<dbReference type="InterPro" id="IPR011335">
    <property type="entry name" value="Restrct_endonuc-II-like"/>
</dbReference>
<gene>
    <name evidence="3" type="ORF">IAC58_05195</name>
</gene>
<dbReference type="Pfam" id="PF13635">
    <property type="entry name" value="DUF4143"/>
    <property type="match status" value="1"/>
</dbReference>